<feature type="domain" description="Peptidase S9 prolyl oligopeptidase catalytic" evidence="3">
    <location>
        <begin position="438"/>
        <end position="644"/>
    </location>
</feature>
<evidence type="ECO:0000313" key="5">
    <source>
        <dbReference type="Proteomes" id="UP001596152"/>
    </source>
</evidence>
<feature type="signal peptide" evidence="2">
    <location>
        <begin position="1"/>
        <end position="24"/>
    </location>
</feature>
<keyword evidence="1" id="KW-0378">Hydrolase</keyword>
<protein>
    <submittedName>
        <fullName evidence="4">S9 family peptidase</fullName>
    </submittedName>
</protein>
<dbReference type="InterPro" id="IPR029058">
    <property type="entry name" value="AB_hydrolase_fold"/>
</dbReference>
<dbReference type="InterPro" id="IPR001375">
    <property type="entry name" value="Peptidase_S9_cat"/>
</dbReference>
<evidence type="ECO:0000256" key="2">
    <source>
        <dbReference type="SAM" id="SignalP"/>
    </source>
</evidence>
<reference evidence="5" key="1">
    <citation type="journal article" date="2019" name="Int. J. Syst. Evol. Microbiol.">
        <title>The Global Catalogue of Microorganisms (GCM) 10K type strain sequencing project: providing services to taxonomists for standard genome sequencing and annotation.</title>
        <authorList>
            <consortium name="The Broad Institute Genomics Platform"/>
            <consortium name="The Broad Institute Genome Sequencing Center for Infectious Disease"/>
            <person name="Wu L."/>
            <person name="Ma J."/>
        </authorList>
    </citation>
    <scope>NUCLEOTIDE SEQUENCE [LARGE SCALE GENOMIC DNA]</scope>
    <source>
        <strain evidence="5">JCM 12125</strain>
    </source>
</reference>
<dbReference type="Proteomes" id="UP001596152">
    <property type="component" value="Unassembled WGS sequence"/>
</dbReference>
<dbReference type="SUPFAM" id="SSF53474">
    <property type="entry name" value="alpha/beta-Hydrolases"/>
    <property type="match status" value="1"/>
</dbReference>
<dbReference type="InterPro" id="IPR011042">
    <property type="entry name" value="6-blade_b-propeller_TolB-like"/>
</dbReference>
<sequence>MTIRLIPALAALLAASLPAVPALAQVAPPAAVVADGLPTVPQSLVAATQPYLQSRRAAFLGWNPVDGSMLVKTRFGATDQLHSVAAPGADRRQISFEAEPILAAVRSPSGDTLVVQKDNGGDEFYQLYTLDAGRLSLLTDGRSRNWFGAWSRDGRMLGYASSRRNGADMDLYVMDPRDPSTDRRVAEVSGGGWNIADFSPDGRTALVLNRMSINRSIIYALDLASGVLTPVTDAEAQVSYVSPEFAADGTIWATSDKDSDFLRLGRIDAATGAFVPVSTEPKWDVSDYALSPDGAFVAYAINDAGVSRLRLMDTGSGAVRTVDGLPAGVIPYSIGPAIQISSTGQIGLSLASARVPGDAFSIDPTTLAVTQWTHSETGGLDPAVNVEPRLVEIASFDGEVVSGFLYLPDPARFPGKRPLIMDIHGGPEGQERPGFLGANNYLLNELGIALFYPNVRGSSGYGTRFVNLDNGPDQRENTVKDIGSFLDALAVDPALDVDRFAVTGVSYGGYMCYATAVHYSDRLKGANCYVAISNFVTFLENTQSYRRDLRRVEYGDERDPVQRARLQAISPLTNVDRITVPLLVATGGNDPRVPASEADQIISAVRANGGTAWHLLARNEGHGFHKKENEDFYFWTSLLFWEQTLLGQTPSAPAP</sequence>
<comment type="caution">
    <text evidence="4">The sequence shown here is derived from an EMBL/GenBank/DDBJ whole genome shotgun (WGS) entry which is preliminary data.</text>
</comment>
<proteinExistence type="predicted"/>
<evidence type="ECO:0000313" key="4">
    <source>
        <dbReference type="EMBL" id="MFC5346189.1"/>
    </source>
</evidence>
<dbReference type="Gene3D" id="3.40.50.1820">
    <property type="entry name" value="alpha/beta hydrolase"/>
    <property type="match status" value="1"/>
</dbReference>
<organism evidence="4 5">
    <name type="scientific">Brevundimonas staleyi</name>
    <dbReference type="NCBI Taxonomy" id="74326"/>
    <lineage>
        <taxon>Bacteria</taxon>
        <taxon>Pseudomonadati</taxon>
        <taxon>Pseudomonadota</taxon>
        <taxon>Alphaproteobacteria</taxon>
        <taxon>Caulobacterales</taxon>
        <taxon>Caulobacteraceae</taxon>
        <taxon>Brevundimonas</taxon>
    </lineage>
</organism>
<keyword evidence="2" id="KW-0732">Signal</keyword>
<accession>A0ABW0FXE0</accession>
<dbReference type="RefSeq" id="WP_374036705.1">
    <property type="nucleotide sequence ID" value="NZ_CP169082.1"/>
</dbReference>
<dbReference type="Gene3D" id="2.120.10.30">
    <property type="entry name" value="TolB, C-terminal domain"/>
    <property type="match status" value="1"/>
</dbReference>
<dbReference type="Pfam" id="PF00326">
    <property type="entry name" value="Peptidase_S9"/>
    <property type="match status" value="1"/>
</dbReference>
<keyword evidence="5" id="KW-1185">Reference proteome</keyword>
<evidence type="ECO:0000259" key="3">
    <source>
        <dbReference type="Pfam" id="PF00326"/>
    </source>
</evidence>
<name>A0ABW0FXE0_9CAUL</name>
<dbReference type="EMBL" id="JBHSLF010000056">
    <property type="protein sequence ID" value="MFC5346189.1"/>
    <property type="molecule type" value="Genomic_DNA"/>
</dbReference>
<dbReference type="PANTHER" id="PTHR42776:SF27">
    <property type="entry name" value="DIPEPTIDYL PEPTIDASE FAMILY MEMBER 6"/>
    <property type="match status" value="1"/>
</dbReference>
<dbReference type="SUPFAM" id="SSF82171">
    <property type="entry name" value="DPP6 N-terminal domain-like"/>
    <property type="match status" value="1"/>
</dbReference>
<gene>
    <name evidence="4" type="ORF">ACFPIE_19920</name>
</gene>
<evidence type="ECO:0000256" key="1">
    <source>
        <dbReference type="ARBA" id="ARBA00022801"/>
    </source>
</evidence>
<feature type="chain" id="PRO_5045849780" evidence="2">
    <location>
        <begin position="25"/>
        <end position="655"/>
    </location>
</feature>
<dbReference type="PANTHER" id="PTHR42776">
    <property type="entry name" value="SERINE PEPTIDASE S9 FAMILY MEMBER"/>
    <property type="match status" value="1"/>
</dbReference>